<dbReference type="PANTHER" id="PTHR32096:SF61">
    <property type="entry name" value="WRKY TRANSCRIPTION FACTOR 22"/>
    <property type="match status" value="1"/>
</dbReference>
<dbReference type="InterPro" id="IPR003657">
    <property type="entry name" value="WRKY_dom"/>
</dbReference>
<keyword evidence="4" id="KW-0804">Transcription</keyword>
<dbReference type="InterPro" id="IPR036576">
    <property type="entry name" value="WRKY_dom_sf"/>
</dbReference>
<evidence type="ECO:0000256" key="2">
    <source>
        <dbReference type="ARBA" id="ARBA00023015"/>
    </source>
</evidence>
<comment type="caution">
    <text evidence="7">The sequence shown here is derived from an EMBL/GenBank/DDBJ whole genome shotgun (WGS) entry which is preliminary data.</text>
</comment>
<organism evidence="7 8">
    <name type="scientific">Solanum commersonii</name>
    <name type="common">Commerson's wild potato</name>
    <name type="synonym">Commerson's nightshade</name>
    <dbReference type="NCBI Taxonomy" id="4109"/>
    <lineage>
        <taxon>Eukaryota</taxon>
        <taxon>Viridiplantae</taxon>
        <taxon>Streptophyta</taxon>
        <taxon>Embryophyta</taxon>
        <taxon>Tracheophyta</taxon>
        <taxon>Spermatophyta</taxon>
        <taxon>Magnoliopsida</taxon>
        <taxon>eudicotyledons</taxon>
        <taxon>Gunneridae</taxon>
        <taxon>Pentapetalae</taxon>
        <taxon>asterids</taxon>
        <taxon>lamiids</taxon>
        <taxon>Solanales</taxon>
        <taxon>Solanaceae</taxon>
        <taxon>Solanoideae</taxon>
        <taxon>Solaneae</taxon>
        <taxon>Solanum</taxon>
    </lineage>
</organism>
<dbReference type="OrthoDB" id="1429533at2759"/>
<proteinExistence type="predicted"/>
<keyword evidence="2" id="KW-0805">Transcription regulation</keyword>
<dbReference type="GO" id="GO:0000976">
    <property type="term" value="F:transcription cis-regulatory region binding"/>
    <property type="evidence" value="ECO:0007669"/>
    <property type="project" value="TreeGrafter"/>
</dbReference>
<evidence type="ECO:0000256" key="4">
    <source>
        <dbReference type="ARBA" id="ARBA00023163"/>
    </source>
</evidence>
<accession>A0A9J5Z4J8</accession>
<dbReference type="Pfam" id="PF03106">
    <property type="entry name" value="WRKY"/>
    <property type="match status" value="1"/>
</dbReference>
<reference evidence="7 8" key="1">
    <citation type="submission" date="2020-09" db="EMBL/GenBank/DDBJ databases">
        <title>De no assembly of potato wild relative species, Solanum commersonii.</title>
        <authorList>
            <person name="Cho K."/>
        </authorList>
    </citation>
    <scope>NUCLEOTIDE SEQUENCE [LARGE SCALE GENOMIC DNA]</scope>
    <source>
        <strain evidence="7">LZ3.2</strain>
        <tissue evidence="7">Leaf</tissue>
    </source>
</reference>
<dbReference type="EMBL" id="JACXVP010000005">
    <property type="protein sequence ID" value="KAG5606856.1"/>
    <property type="molecule type" value="Genomic_DNA"/>
</dbReference>
<comment type="subcellular location">
    <subcellularLocation>
        <location evidence="1">Nucleus</location>
    </subcellularLocation>
</comment>
<dbReference type="GO" id="GO:0003700">
    <property type="term" value="F:DNA-binding transcription factor activity"/>
    <property type="evidence" value="ECO:0007669"/>
    <property type="project" value="InterPro"/>
</dbReference>
<dbReference type="AlphaFoldDB" id="A0A9J5Z4J8"/>
<evidence type="ECO:0000313" key="8">
    <source>
        <dbReference type="Proteomes" id="UP000824120"/>
    </source>
</evidence>
<dbReference type="Gene3D" id="2.20.25.80">
    <property type="entry name" value="WRKY domain"/>
    <property type="match status" value="1"/>
</dbReference>
<sequence length="350" mass="40028">MGDGDQDIGGIVRSCNINRPNNVVPPNLCLKASPNDVWSSSDKCLAPDLTSFNGLSKKFSLDFPIARRENSYDQVIIMNQNSNQQLYLHSNQPVQFIQQIIVPQPRTTVACVPPTTTIPQEWINLQQLDIGANIYPNFNFSMKTRTMVACVPPTTTIPQEWINLQQLDIGANIYPNFNFFMKTRLTQSRTRNNQSIRLTYELLQEELKNDIWTWRKYGQKHIKGSLFLRNYYKCSTSKHREEKKQIEKSPKDENIFLVSRSGEHNHDPPMNRRYLASCNNNSKFKLPKGINIFPKASILNASSSSSKRVKHSRVVASPIIATKPPLEIGSKNNMVVASCRTKVMVKKRWT</sequence>
<evidence type="ECO:0000313" key="7">
    <source>
        <dbReference type="EMBL" id="KAG5606856.1"/>
    </source>
</evidence>
<dbReference type="Proteomes" id="UP000824120">
    <property type="component" value="Chromosome 5"/>
</dbReference>
<dbReference type="PANTHER" id="PTHR32096">
    <property type="entry name" value="WRKY TRANSCRIPTION FACTOR 30-RELATED-RELATED"/>
    <property type="match status" value="1"/>
</dbReference>
<dbReference type="InterPro" id="IPR044810">
    <property type="entry name" value="WRKY_plant"/>
</dbReference>
<evidence type="ECO:0000256" key="1">
    <source>
        <dbReference type="ARBA" id="ARBA00004123"/>
    </source>
</evidence>
<dbReference type="SMART" id="SM00774">
    <property type="entry name" value="WRKY"/>
    <property type="match status" value="1"/>
</dbReference>
<feature type="domain" description="WRKY" evidence="6">
    <location>
        <begin position="203"/>
        <end position="269"/>
    </location>
</feature>
<name>A0A9J5Z4J8_SOLCO</name>
<evidence type="ECO:0000259" key="6">
    <source>
        <dbReference type="PROSITE" id="PS50811"/>
    </source>
</evidence>
<keyword evidence="8" id="KW-1185">Reference proteome</keyword>
<evidence type="ECO:0000256" key="3">
    <source>
        <dbReference type="ARBA" id="ARBA00023125"/>
    </source>
</evidence>
<gene>
    <name evidence="7" type="ORF">H5410_028348</name>
</gene>
<dbReference type="PROSITE" id="PS50811">
    <property type="entry name" value="WRKY"/>
    <property type="match status" value="1"/>
</dbReference>
<protein>
    <recommendedName>
        <fullName evidence="6">WRKY domain-containing protein</fullName>
    </recommendedName>
</protein>
<keyword evidence="3" id="KW-0238">DNA-binding</keyword>
<dbReference type="GO" id="GO:0005634">
    <property type="term" value="C:nucleus"/>
    <property type="evidence" value="ECO:0007669"/>
    <property type="project" value="UniProtKB-SubCell"/>
</dbReference>
<evidence type="ECO:0000256" key="5">
    <source>
        <dbReference type="ARBA" id="ARBA00023242"/>
    </source>
</evidence>
<keyword evidence="5" id="KW-0539">Nucleus</keyword>
<dbReference type="SUPFAM" id="SSF118290">
    <property type="entry name" value="WRKY DNA-binding domain"/>
    <property type="match status" value="1"/>
</dbReference>